<reference evidence="5" key="1">
    <citation type="journal article" date="2019" name="Nat. Commun.">
        <title>Genome-wide association mapping of date palm fruit traits.</title>
        <authorList>
            <person name="Hazzouri K.M."/>
            <person name="Gros-Balthazard M."/>
            <person name="Flowers J.M."/>
            <person name="Copetti D."/>
            <person name="Lemansour A."/>
            <person name="Lebrun M."/>
            <person name="Masmoudi K."/>
            <person name="Ferrand S."/>
            <person name="Dhar M.I."/>
            <person name="Fresquez Z.A."/>
            <person name="Rosas U."/>
            <person name="Zhang J."/>
            <person name="Talag J."/>
            <person name="Lee S."/>
            <person name="Kudrna D."/>
            <person name="Powell R.F."/>
            <person name="Leitch I.J."/>
            <person name="Krueger R.R."/>
            <person name="Wing R.A."/>
            <person name="Amiri K.M.A."/>
            <person name="Purugganan M.D."/>
        </authorList>
    </citation>
    <scope>NUCLEOTIDE SEQUENCE [LARGE SCALE GENOMIC DNA]</scope>
    <source>
        <strain evidence="5">cv. Khalas</strain>
    </source>
</reference>
<dbReference type="PANTHER" id="PTHR10252:SF93">
    <property type="entry name" value="DNA POLYMERASE II SUBUNIT B3-1"/>
    <property type="match status" value="1"/>
</dbReference>
<keyword evidence="2" id="KW-0539">Nucleus</keyword>
<evidence type="ECO:0000256" key="3">
    <source>
        <dbReference type="SAM" id="MobiDB-lite"/>
    </source>
</evidence>
<dbReference type="GeneID" id="103708393"/>
<feature type="domain" description="Transcription factor CBF/NF-Y/archaeal histone" evidence="4">
    <location>
        <begin position="117"/>
        <end position="182"/>
    </location>
</feature>
<gene>
    <name evidence="7" type="primary">LOC103708393</name>
    <name evidence="6" type="synonym">LOC103699795</name>
</gene>
<dbReference type="AlphaFoldDB" id="A0A8B8ZVF9"/>
<dbReference type="KEGG" id="pda:103708393"/>
<dbReference type="SUPFAM" id="SSF47113">
    <property type="entry name" value="Histone-fold"/>
    <property type="match status" value="1"/>
</dbReference>
<dbReference type="GO" id="GO:0006355">
    <property type="term" value="P:regulation of DNA-templated transcription"/>
    <property type="evidence" value="ECO:0007669"/>
    <property type="project" value="TreeGrafter"/>
</dbReference>
<sequence>MMMMMMMERRLAGAAAAKDNDKNAPILLSSSSSSEDEGGEGRVIQRRGEKEAAAPSPPMPTKKRNSKAGVEEEKKKKKKDRRSAEGDEEEAPKKKKRKKKNKNKEDGKHKKIDASCSFPMSRVWRLVRSEGAAATNTRTTPDAVFLINKASEMFLGKFAEDAYATAVQERKKSIAYKHLSSTVSSGKRYEFLSDFVPEKVRAEDALKAKALVET</sequence>
<dbReference type="InterPro" id="IPR050568">
    <property type="entry name" value="Transcr_DNA_Rep_Reg"/>
</dbReference>
<comment type="subcellular location">
    <subcellularLocation>
        <location evidence="1">Nucleus</location>
    </subcellularLocation>
</comment>
<dbReference type="Proteomes" id="UP000228380">
    <property type="component" value="Chromosome 2"/>
</dbReference>
<evidence type="ECO:0000313" key="6">
    <source>
        <dbReference type="RefSeq" id="XP_038972175.1"/>
    </source>
</evidence>
<feature type="compositionally biased region" description="Basic residues" evidence="3">
    <location>
        <begin position="93"/>
        <end position="102"/>
    </location>
</feature>
<dbReference type="KEGG" id="pda:103699795"/>
<dbReference type="GO" id="GO:0005634">
    <property type="term" value="C:nucleus"/>
    <property type="evidence" value="ECO:0007669"/>
    <property type="project" value="UniProtKB-SubCell"/>
</dbReference>
<accession>A0A8B8ZVF9</accession>
<proteinExistence type="predicted"/>
<dbReference type="RefSeq" id="XP_038972175.1">
    <property type="nucleotide sequence ID" value="XM_039116247.1"/>
</dbReference>
<dbReference type="GO" id="GO:0046982">
    <property type="term" value="F:protein heterodimerization activity"/>
    <property type="evidence" value="ECO:0007669"/>
    <property type="project" value="InterPro"/>
</dbReference>
<evidence type="ECO:0000313" key="5">
    <source>
        <dbReference type="Proteomes" id="UP000228380"/>
    </source>
</evidence>
<dbReference type="Gene3D" id="1.10.20.10">
    <property type="entry name" value="Histone, subunit A"/>
    <property type="match status" value="1"/>
</dbReference>
<evidence type="ECO:0000259" key="4">
    <source>
        <dbReference type="Pfam" id="PF00808"/>
    </source>
</evidence>
<dbReference type="RefSeq" id="XP_038975369.1">
    <property type="nucleotide sequence ID" value="XM_039119441.1"/>
</dbReference>
<organism evidence="5 7">
    <name type="scientific">Phoenix dactylifera</name>
    <name type="common">Date palm</name>
    <dbReference type="NCBI Taxonomy" id="42345"/>
    <lineage>
        <taxon>Eukaryota</taxon>
        <taxon>Viridiplantae</taxon>
        <taxon>Streptophyta</taxon>
        <taxon>Embryophyta</taxon>
        <taxon>Tracheophyta</taxon>
        <taxon>Spermatophyta</taxon>
        <taxon>Magnoliopsida</taxon>
        <taxon>Liliopsida</taxon>
        <taxon>Arecaceae</taxon>
        <taxon>Coryphoideae</taxon>
        <taxon>Phoeniceae</taxon>
        <taxon>Phoenix</taxon>
    </lineage>
</organism>
<dbReference type="InterPro" id="IPR009072">
    <property type="entry name" value="Histone-fold"/>
</dbReference>
<dbReference type="InterPro" id="IPR003958">
    <property type="entry name" value="CBFA_NFYB_domain"/>
</dbReference>
<name>A0A8B8ZVF9_PHODC</name>
<feature type="region of interest" description="Disordered" evidence="3">
    <location>
        <begin position="1"/>
        <end position="112"/>
    </location>
</feature>
<dbReference type="PANTHER" id="PTHR10252">
    <property type="entry name" value="HISTONE-LIKE TRANSCRIPTION FACTOR CCAAT-RELATED"/>
    <property type="match status" value="1"/>
</dbReference>
<protein>
    <submittedName>
        <fullName evidence="6">Uncharacterized protein LOC103699795 isoform X1</fullName>
    </submittedName>
    <submittedName>
        <fullName evidence="7">Uncharacterized protein LOC103708393 isoform X1</fullName>
    </submittedName>
</protein>
<dbReference type="Pfam" id="PF00808">
    <property type="entry name" value="CBFD_NFYB_HMF"/>
    <property type="match status" value="1"/>
</dbReference>
<dbReference type="GO" id="GO:0000976">
    <property type="term" value="F:transcription cis-regulatory region binding"/>
    <property type="evidence" value="ECO:0007669"/>
    <property type="project" value="TreeGrafter"/>
</dbReference>
<evidence type="ECO:0000313" key="7">
    <source>
        <dbReference type="RefSeq" id="XP_038975369.1"/>
    </source>
</evidence>
<evidence type="ECO:0000256" key="1">
    <source>
        <dbReference type="ARBA" id="ARBA00004123"/>
    </source>
</evidence>
<evidence type="ECO:0000256" key="2">
    <source>
        <dbReference type="ARBA" id="ARBA00023242"/>
    </source>
</evidence>
<keyword evidence="5" id="KW-1185">Reference proteome</keyword>
<reference evidence="6 7" key="2">
    <citation type="submission" date="2025-04" db="UniProtKB">
        <authorList>
            <consortium name="RefSeq"/>
        </authorList>
    </citation>
    <scope>IDENTIFICATION</scope>
    <source>
        <tissue evidence="6 7">Young leaves</tissue>
    </source>
</reference>
<dbReference type="OrthoDB" id="636685at2759"/>